<evidence type="ECO:0000256" key="2">
    <source>
        <dbReference type="ARBA" id="ARBA00007750"/>
    </source>
</evidence>
<feature type="compositionally biased region" description="Low complexity" evidence="7">
    <location>
        <begin position="648"/>
        <end position="663"/>
    </location>
</feature>
<evidence type="ECO:0000256" key="4">
    <source>
        <dbReference type="ARBA" id="ARBA00022687"/>
    </source>
</evidence>
<proteinExistence type="inferred from homology"/>
<name>A0A2K5LEK5_CERAT</name>
<dbReference type="GO" id="GO:0005886">
    <property type="term" value="C:plasma membrane"/>
    <property type="evidence" value="ECO:0007669"/>
    <property type="project" value="UniProtKB-SubCell"/>
</dbReference>
<dbReference type="PANTHER" id="PTHR22237">
    <property type="entry name" value="APC MEMBRANE RECRUITMENT PROTEIN 2-RELATED"/>
    <property type="match status" value="1"/>
</dbReference>
<feature type="region of interest" description="Disordered" evidence="7">
    <location>
        <begin position="721"/>
        <end position="778"/>
    </location>
</feature>
<comment type="similarity">
    <text evidence="2">Belongs to the Amer family.</text>
</comment>
<feature type="region of interest" description="Disordered" evidence="7">
    <location>
        <begin position="622"/>
        <end position="678"/>
    </location>
</feature>
<dbReference type="InterPro" id="IPR019003">
    <property type="entry name" value="AMER"/>
</dbReference>
<gene>
    <name evidence="8" type="primary">AMER3</name>
</gene>
<feature type="region of interest" description="Disordered" evidence="7">
    <location>
        <begin position="385"/>
        <end position="449"/>
    </location>
</feature>
<keyword evidence="5" id="KW-0446">Lipid-binding</keyword>
<dbReference type="STRING" id="9531.ENSCATP00000011390"/>
<keyword evidence="4" id="KW-0879">Wnt signaling pathway</keyword>
<feature type="region of interest" description="Disordered" evidence="7">
    <location>
        <begin position="823"/>
        <end position="848"/>
    </location>
</feature>
<keyword evidence="3" id="KW-1003">Cell membrane</keyword>
<dbReference type="GO" id="GO:0005546">
    <property type="term" value="F:phosphatidylinositol-4,5-bisphosphate binding"/>
    <property type="evidence" value="ECO:0007669"/>
    <property type="project" value="TreeGrafter"/>
</dbReference>
<sequence length="895" mass="93800">MSAERGPHSISALPQDCGRDPAPADLTHRRGAGSMELKRGKTFIKSSLQVSHEKPPDPAAVAPAREGAGPWSVLPGGQQRPHSEKDPQASPSAQEYDRCPNRGAQPDPKGGPAALCGATFKPVRKSKTHDSVSGAGRATAATGQLVGSASFPGSPGSRRMIDYRHFVPQMPFVPAVAKSIPRKRISLKRPKKCFRNLFHIRRNKTEDLASLAAEGKGLPSPGDPSDPGGRQSKAFLPPGEGPGLDSLCQDLSDSELLADASFGLCRALCEDVASLQSFDSLTGCGEVFADDSSVPSLELNEGLESPTQAGQGLESKVPRGPLQGSVEQLASPAQNEASDFTRFWDSVNRSVRQQQRALLGPWLSGPQGTDRDQSRLDTAGLAELPLCPCRDPRSGSKASSIDTGTPKSEQPESVSTSDEGYYDSFSPGLEEDKKEAESPATPAATFPRDSYSGDALYELFHDPSEGPVGPSPDDDLCVSESLSGPALGTPLSMCSFRVGAEENLAPAPGPDLLSQGFLQSSWKGKECLLKLCDTELAITMGIISWLRRGPTPRAPPTPGQPAAPSGPQGAPRAPTEKLGGREGLASDAGGATVCSAPSRQELWAHTGTTDLLAGESKALGVATQGTGTLSRDASREEGTRGHSEDLFSSVESAATSTTDTSSENKAPIPSAWPCSQKEPGPPGVLGCFRGPWRPGHGAGTLDAEPMLAGCVARAAALKISSNDQPPAARPPRQDVGSGLFGQRRARGPDILEQKQSSGSPSMTTVHGLPYSASTPDQRCRDHVQDLSWLRVEPPGLGVQAWASVEDPALQLSTAAVEQVAYSRKLDSEPPSAPAAQWSPQGHHPESLGLTLNRQREGGVSASAPKCRCSLLAREGLLCGQPEVGASRPAVAEPHL</sequence>
<dbReference type="OMA" id="GAPLSMC"/>
<feature type="region of interest" description="Disordered" evidence="7">
    <location>
        <begin position="1"/>
        <end position="114"/>
    </location>
</feature>
<protein>
    <submittedName>
        <fullName evidence="8">APC membrane recruitment protein 3</fullName>
    </submittedName>
</protein>
<accession>A0A2K5LEK5</accession>
<keyword evidence="9" id="KW-1185">Reference proteome</keyword>
<dbReference type="Ensembl" id="ENSCATT00000035512.1">
    <property type="protein sequence ID" value="ENSCATP00000011390.1"/>
    <property type="gene ID" value="ENSCATG00000029925.1"/>
</dbReference>
<evidence type="ECO:0000313" key="8">
    <source>
        <dbReference type="Ensembl" id="ENSCATP00000011390.1"/>
    </source>
</evidence>
<evidence type="ECO:0000256" key="1">
    <source>
        <dbReference type="ARBA" id="ARBA00004202"/>
    </source>
</evidence>
<dbReference type="GO" id="GO:0060828">
    <property type="term" value="P:regulation of canonical Wnt signaling pathway"/>
    <property type="evidence" value="ECO:0007669"/>
    <property type="project" value="TreeGrafter"/>
</dbReference>
<feature type="compositionally biased region" description="Basic and acidic residues" evidence="7">
    <location>
        <begin position="632"/>
        <end position="645"/>
    </location>
</feature>
<feature type="region of interest" description="Disordered" evidence="7">
    <location>
        <begin position="547"/>
        <end position="592"/>
    </location>
</feature>
<dbReference type="Proteomes" id="UP000233060">
    <property type="component" value="Unassembled WGS sequence"/>
</dbReference>
<evidence type="ECO:0000256" key="5">
    <source>
        <dbReference type="ARBA" id="ARBA00023121"/>
    </source>
</evidence>
<dbReference type="GeneTree" id="ENSGT00530000063529"/>
<dbReference type="GO" id="GO:0008013">
    <property type="term" value="F:beta-catenin binding"/>
    <property type="evidence" value="ECO:0007669"/>
    <property type="project" value="TreeGrafter"/>
</dbReference>
<dbReference type="GO" id="GO:0016055">
    <property type="term" value="P:Wnt signaling pathway"/>
    <property type="evidence" value="ECO:0007669"/>
    <property type="project" value="UniProtKB-KW"/>
</dbReference>
<feature type="compositionally biased region" description="Polar residues" evidence="7">
    <location>
        <begin position="753"/>
        <end position="764"/>
    </location>
</feature>
<feature type="compositionally biased region" description="Polar residues" evidence="7">
    <location>
        <begin position="396"/>
        <end position="418"/>
    </location>
</feature>
<keyword evidence="6" id="KW-0472">Membrane</keyword>
<feature type="compositionally biased region" description="Pro residues" evidence="7">
    <location>
        <begin position="552"/>
        <end position="561"/>
    </location>
</feature>
<evidence type="ECO:0000256" key="6">
    <source>
        <dbReference type="ARBA" id="ARBA00023136"/>
    </source>
</evidence>
<reference evidence="8" key="2">
    <citation type="submission" date="2025-09" db="UniProtKB">
        <authorList>
            <consortium name="Ensembl"/>
        </authorList>
    </citation>
    <scope>IDENTIFICATION</scope>
</reference>
<reference evidence="8" key="1">
    <citation type="submission" date="2025-08" db="UniProtKB">
        <authorList>
            <consortium name="Ensembl"/>
        </authorList>
    </citation>
    <scope>IDENTIFICATION</scope>
</reference>
<dbReference type="Bgee" id="ENSCATG00000029925">
    <property type="expression patterns" value="Expressed in cerebellum and 2 other cell types or tissues"/>
</dbReference>
<feature type="compositionally biased region" description="Low complexity" evidence="7">
    <location>
        <begin position="217"/>
        <end position="229"/>
    </location>
</feature>
<organism evidence="8 9">
    <name type="scientific">Cercocebus atys</name>
    <name type="common">Sooty mangabey</name>
    <name type="synonym">Cercocebus torquatus atys</name>
    <dbReference type="NCBI Taxonomy" id="9531"/>
    <lineage>
        <taxon>Eukaryota</taxon>
        <taxon>Metazoa</taxon>
        <taxon>Chordata</taxon>
        <taxon>Craniata</taxon>
        <taxon>Vertebrata</taxon>
        <taxon>Euteleostomi</taxon>
        <taxon>Mammalia</taxon>
        <taxon>Eutheria</taxon>
        <taxon>Euarchontoglires</taxon>
        <taxon>Primates</taxon>
        <taxon>Haplorrhini</taxon>
        <taxon>Catarrhini</taxon>
        <taxon>Cercopithecidae</taxon>
        <taxon>Cercopithecinae</taxon>
        <taxon>Cercocebus</taxon>
    </lineage>
</organism>
<dbReference type="Pfam" id="PF09422">
    <property type="entry name" value="AMER"/>
    <property type="match status" value="2"/>
</dbReference>
<evidence type="ECO:0000256" key="7">
    <source>
        <dbReference type="SAM" id="MobiDB-lite"/>
    </source>
</evidence>
<dbReference type="PANTHER" id="PTHR22237:SF2">
    <property type="entry name" value="APC MEMBRANE RECRUITMENT PROTEIN 3"/>
    <property type="match status" value="1"/>
</dbReference>
<evidence type="ECO:0000256" key="3">
    <source>
        <dbReference type="ARBA" id="ARBA00022475"/>
    </source>
</evidence>
<feature type="compositionally biased region" description="Low complexity" evidence="7">
    <location>
        <begin position="562"/>
        <end position="573"/>
    </location>
</feature>
<evidence type="ECO:0000313" key="9">
    <source>
        <dbReference type="Proteomes" id="UP000233060"/>
    </source>
</evidence>
<dbReference type="AlphaFoldDB" id="A0A2K5LEK5"/>
<comment type="subcellular location">
    <subcellularLocation>
        <location evidence="1">Cell membrane</location>
        <topology evidence="1">Peripheral membrane protein</topology>
    </subcellularLocation>
</comment>
<feature type="region of interest" description="Disordered" evidence="7">
    <location>
        <begin position="297"/>
        <end position="321"/>
    </location>
</feature>
<feature type="region of interest" description="Disordered" evidence="7">
    <location>
        <begin position="213"/>
        <end position="241"/>
    </location>
</feature>